<keyword evidence="2" id="KW-1133">Transmembrane helix</keyword>
<sequence>MDTSRWRPPALAAKAALAALLALAVAFPGWDRFADKAMGVRVAAYPAAVMIVTLVWALRGRERPFPWDVDLLVTAPFVVDVAGNAADLYDTVGWFDDACHFGNWALLSAAAGAALRRWAGLRSWTLALTCTGLGAAAAILWEFFEYGVFILDTPETVTIYRDTIGDLMLGLAGSAAAGLGLGLRSARPSRPGAGGRANPGPDVLLVSVHEGLDVRKGDLLDEGRGAGDADAGQDVVRADLAAGGALGAERDAARREDDAEKVVQGSGVGQ</sequence>
<accession>A0A7Y9EGC5</accession>
<feature type="transmembrane region" description="Helical" evidence="2">
    <location>
        <begin position="124"/>
        <end position="144"/>
    </location>
</feature>
<keyword evidence="2" id="KW-0472">Membrane</keyword>
<name>A0A7Y9EGC5_9ACTN</name>
<gene>
    <name evidence="3" type="ORF">BJY14_003233</name>
</gene>
<dbReference type="AlphaFoldDB" id="A0A7Y9EGC5"/>
<dbReference type="Proteomes" id="UP000529783">
    <property type="component" value="Unassembled WGS sequence"/>
</dbReference>
<proteinExistence type="predicted"/>
<evidence type="ECO:0000313" key="4">
    <source>
        <dbReference type="Proteomes" id="UP000529783"/>
    </source>
</evidence>
<feature type="transmembrane region" description="Helical" evidence="2">
    <location>
        <begin position="42"/>
        <end position="58"/>
    </location>
</feature>
<feature type="compositionally biased region" description="Basic and acidic residues" evidence="1">
    <location>
        <begin position="248"/>
        <end position="261"/>
    </location>
</feature>
<dbReference type="EMBL" id="JACCBA010000001">
    <property type="protein sequence ID" value="NYD47250.1"/>
    <property type="molecule type" value="Genomic_DNA"/>
</dbReference>
<reference evidence="3 4" key="1">
    <citation type="submission" date="2020-07" db="EMBL/GenBank/DDBJ databases">
        <title>Sequencing the genomes of 1000 actinobacteria strains.</title>
        <authorList>
            <person name="Klenk H.-P."/>
        </authorList>
    </citation>
    <scope>NUCLEOTIDE SEQUENCE [LARGE SCALE GENOMIC DNA]</scope>
    <source>
        <strain evidence="3 4">DSM 40398</strain>
    </source>
</reference>
<evidence type="ECO:0008006" key="5">
    <source>
        <dbReference type="Google" id="ProtNLM"/>
    </source>
</evidence>
<dbReference type="Pfam" id="PF09997">
    <property type="entry name" value="DUF2238"/>
    <property type="match status" value="1"/>
</dbReference>
<keyword evidence="4" id="KW-1185">Reference proteome</keyword>
<evidence type="ECO:0000256" key="2">
    <source>
        <dbReference type="SAM" id="Phobius"/>
    </source>
</evidence>
<comment type="caution">
    <text evidence="3">The sequence shown here is derived from an EMBL/GenBank/DDBJ whole genome shotgun (WGS) entry which is preliminary data.</text>
</comment>
<evidence type="ECO:0000313" key="3">
    <source>
        <dbReference type="EMBL" id="NYD47250.1"/>
    </source>
</evidence>
<protein>
    <recommendedName>
        <fullName evidence="5">DUF2238 domain-containing protein</fullName>
    </recommendedName>
</protein>
<dbReference type="InterPro" id="IPR014509">
    <property type="entry name" value="YjdF-like"/>
</dbReference>
<organism evidence="3 4">
    <name type="scientific">Actinomadura luteofluorescens</name>
    <dbReference type="NCBI Taxonomy" id="46163"/>
    <lineage>
        <taxon>Bacteria</taxon>
        <taxon>Bacillati</taxon>
        <taxon>Actinomycetota</taxon>
        <taxon>Actinomycetes</taxon>
        <taxon>Streptosporangiales</taxon>
        <taxon>Thermomonosporaceae</taxon>
        <taxon>Actinomadura</taxon>
    </lineage>
</organism>
<keyword evidence="2" id="KW-0812">Transmembrane</keyword>
<feature type="region of interest" description="Disordered" evidence="1">
    <location>
        <begin position="247"/>
        <end position="270"/>
    </location>
</feature>
<evidence type="ECO:0000256" key="1">
    <source>
        <dbReference type="SAM" id="MobiDB-lite"/>
    </source>
</evidence>